<comment type="caution">
    <text evidence="14">The sequence shown here is derived from an EMBL/GenBank/DDBJ whole genome shotgun (WGS) entry which is preliminary data.</text>
</comment>
<protein>
    <submittedName>
        <fullName evidence="14">Putative GATA transcription factor</fullName>
    </submittedName>
</protein>
<keyword evidence="8" id="KW-0539">Nucleus</keyword>
<keyword evidence="12" id="KW-0812">Transmembrane</keyword>
<dbReference type="GO" id="GO:0006355">
    <property type="term" value="P:regulation of DNA-templated transcription"/>
    <property type="evidence" value="ECO:0007669"/>
    <property type="project" value="InterPro"/>
</dbReference>
<feature type="compositionally biased region" description="Basic and acidic residues" evidence="11">
    <location>
        <begin position="52"/>
        <end position="68"/>
    </location>
</feature>
<feature type="region of interest" description="Disordered" evidence="11">
    <location>
        <begin position="47"/>
        <end position="68"/>
    </location>
</feature>
<evidence type="ECO:0000256" key="4">
    <source>
        <dbReference type="ARBA" id="ARBA00022833"/>
    </source>
</evidence>
<dbReference type="Proteomes" id="UP000743370">
    <property type="component" value="Unassembled WGS sequence"/>
</dbReference>
<keyword evidence="4" id="KW-0862">Zinc</keyword>
<keyword evidence="6" id="KW-0238">DNA-binding</keyword>
<evidence type="ECO:0000313" key="15">
    <source>
        <dbReference type="Proteomes" id="UP000743370"/>
    </source>
</evidence>
<feature type="region of interest" description="Disordered" evidence="11">
    <location>
        <begin position="404"/>
        <end position="423"/>
    </location>
</feature>
<keyword evidence="7" id="KW-0804">Transcription</keyword>
<evidence type="ECO:0000256" key="9">
    <source>
        <dbReference type="ARBA" id="ARBA00024019"/>
    </source>
</evidence>
<evidence type="ECO:0000256" key="12">
    <source>
        <dbReference type="SAM" id="Phobius"/>
    </source>
</evidence>
<dbReference type="PANTHER" id="PTHR47255">
    <property type="entry name" value="GATA TRANSCRIPTION FACTOR 22-RELATED"/>
    <property type="match status" value="1"/>
</dbReference>
<evidence type="ECO:0000256" key="5">
    <source>
        <dbReference type="ARBA" id="ARBA00023015"/>
    </source>
</evidence>
<reference evidence="14 15" key="1">
    <citation type="submission" date="2020-05" db="EMBL/GenBank/DDBJ databases">
        <title>Vigna angularis (adzuki bean) Var. LongXiaoDou No. 4 denovo assembly.</title>
        <authorList>
            <person name="Xiang H."/>
        </authorList>
    </citation>
    <scope>NUCLEOTIDE SEQUENCE [LARGE SCALE GENOMIC DNA]</scope>
    <source>
        <tissue evidence="14">Leaf</tissue>
    </source>
</reference>
<dbReference type="InterPro" id="IPR013088">
    <property type="entry name" value="Znf_NHR/GATA"/>
</dbReference>
<comment type="similarity">
    <text evidence="9">Belongs to the type IV zinc-finger family. Class B subfamily.</text>
</comment>
<keyword evidence="2" id="KW-0479">Metal-binding</keyword>
<dbReference type="GO" id="GO:0000976">
    <property type="term" value="F:transcription cis-regulatory region binding"/>
    <property type="evidence" value="ECO:0007669"/>
    <property type="project" value="UniProtKB-ARBA"/>
</dbReference>
<gene>
    <name evidence="14" type="ORF">HKW66_Vig0023460</name>
</gene>
<evidence type="ECO:0000256" key="10">
    <source>
        <dbReference type="PROSITE-ProRule" id="PRU00094"/>
    </source>
</evidence>
<dbReference type="Gene3D" id="3.30.50.10">
    <property type="entry name" value="Erythroid Transcription Factor GATA-1, subunit A"/>
    <property type="match status" value="1"/>
</dbReference>
<accession>A0A8T0L6F5</accession>
<evidence type="ECO:0000256" key="2">
    <source>
        <dbReference type="ARBA" id="ARBA00022723"/>
    </source>
</evidence>
<keyword evidence="12" id="KW-0472">Membrane</keyword>
<evidence type="ECO:0000256" key="8">
    <source>
        <dbReference type="ARBA" id="ARBA00023242"/>
    </source>
</evidence>
<dbReference type="EMBL" id="JABFOF010000001">
    <property type="protein sequence ID" value="KAG2407524.1"/>
    <property type="molecule type" value="Genomic_DNA"/>
</dbReference>
<dbReference type="PANTHER" id="PTHR47255:SF4">
    <property type="entry name" value="GATA ZINC FINGER DOMAIN-CONTAINING PROTEIN 12"/>
    <property type="match status" value="1"/>
</dbReference>
<sequence>MIPAYRHSSVIPLDLNEDQNHELFTPTYHAYPSFSYLSSSYPVLFSPPDQEDGSHSWEPTKHLSGHEEAEKINPTMGSWDHSVAQSELKVTVCKQKERSEDHEAAAEDGSVKLMSSKMRMMQKMMGSDQTGAYIEDSTVNKFEDEKQPLSPLGTDNSSSNNCSNHSNNTVRVCADCHTTKTPLWRSGPRGPKSLCNACGIRQRKARRAMAAAASGNGTVIFETEKSVKGNKLQKKEKKARTQGAPQMKKKRKHGVGAKPSQSRNKFGFEDLTLRLRKSLAMHQVFPQDEKEAAILLMALSYGLLFVSRRPVGCALDLDFVCFKKFLTYEQLAFTLHTMQGRVVSECRVIIILFEEMTMGESPPPAPPTGLLMKRCKFIWRLLLLSNLALGAFLFASAKRRDSGEITRRTAQKSHKGKASVEVPPEPVTSSIDLNYDDCILPVTTPEQMQAPIPEELQREIFQWMLEEKRKQKPKNPVEKKQIDEEKAILKQFLRAKSIPKF</sequence>
<evidence type="ECO:0000256" key="11">
    <source>
        <dbReference type="SAM" id="MobiDB-lite"/>
    </source>
</evidence>
<evidence type="ECO:0000259" key="13">
    <source>
        <dbReference type="PROSITE" id="PS50114"/>
    </source>
</evidence>
<evidence type="ECO:0000256" key="6">
    <source>
        <dbReference type="ARBA" id="ARBA00023125"/>
    </source>
</evidence>
<keyword evidence="5" id="KW-0805">Transcription regulation</keyword>
<dbReference type="GO" id="GO:0008270">
    <property type="term" value="F:zinc ion binding"/>
    <property type="evidence" value="ECO:0007669"/>
    <property type="project" value="UniProtKB-KW"/>
</dbReference>
<name>A0A8T0L6F5_PHAAN</name>
<evidence type="ECO:0000256" key="7">
    <source>
        <dbReference type="ARBA" id="ARBA00023163"/>
    </source>
</evidence>
<dbReference type="Pfam" id="PF00320">
    <property type="entry name" value="GATA"/>
    <property type="match status" value="1"/>
</dbReference>
<dbReference type="PROSITE" id="PS50114">
    <property type="entry name" value="GATA_ZN_FINGER_2"/>
    <property type="match status" value="1"/>
</dbReference>
<feature type="transmembrane region" description="Helical" evidence="12">
    <location>
        <begin position="377"/>
        <end position="397"/>
    </location>
</feature>
<dbReference type="SMART" id="SM00401">
    <property type="entry name" value="ZnF_GATA"/>
    <property type="match status" value="1"/>
</dbReference>
<keyword evidence="3 10" id="KW-0863">Zinc-finger</keyword>
<comment type="subcellular location">
    <subcellularLocation>
        <location evidence="1">Nucleus</location>
    </subcellularLocation>
</comment>
<dbReference type="PROSITE" id="PS00344">
    <property type="entry name" value="GATA_ZN_FINGER_1"/>
    <property type="match status" value="1"/>
</dbReference>
<dbReference type="SUPFAM" id="SSF57716">
    <property type="entry name" value="Glucocorticoid receptor-like (DNA-binding domain)"/>
    <property type="match status" value="1"/>
</dbReference>
<dbReference type="CDD" id="cd00202">
    <property type="entry name" value="ZnF_GATA"/>
    <property type="match status" value="1"/>
</dbReference>
<feature type="compositionally biased region" description="Basic residues" evidence="11">
    <location>
        <begin position="231"/>
        <end position="240"/>
    </location>
</feature>
<dbReference type="AlphaFoldDB" id="A0A8T0L6F5"/>
<dbReference type="InterPro" id="IPR052138">
    <property type="entry name" value="GATA_ZnFinger_Domain"/>
</dbReference>
<organism evidence="14 15">
    <name type="scientific">Phaseolus angularis</name>
    <name type="common">Azuki bean</name>
    <name type="synonym">Vigna angularis</name>
    <dbReference type="NCBI Taxonomy" id="3914"/>
    <lineage>
        <taxon>Eukaryota</taxon>
        <taxon>Viridiplantae</taxon>
        <taxon>Streptophyta</taxon>
        <taxon>Embryophyta</taxon>
        <taxon>Tracheophyta</taxon>
        <taxon>Spermatophyta</taxon>
        <taxon>Magnoliopsida</taxon>
        <taxon>eudicotyledons</taxon>
        <taxon>Gunneridae</taxon>
        <taxon>Pentapetalae</taxon>
        <taxon>rosids</taxon>
        <taxon>fabids</taxon>
        <taxon>Fabales</taxon>
        <taxon>Fabaceae</taxon>
        <taxon>Papilionoideae</taxon>
        <taxon>50 kb inversion clade</taxon>
        <taxon>NPAAA clade</taxon>
        <taxon>indigoferoid/millettioid clade</taxon>
        <taxon>Phaseoleae</taxon>
        <taxon>Vigna</taxon>
    </lineage>
</organism>
<dbReference type="GO" id="GO:0005634">
    <property type="term" value="C:nucleus"/>
    <property type="evidence" value="ECO:0007669"/>
    <property type="project" value="UniProtKB-SubCell"/>
</dbReference>
<evidence type="ECO:0000313" key="14">
    <source>
        <dbReference type="EMBL" id="KAG2407524.1"/>
    </source>
</evidence>
<feature type="domain" description="GATA-type" evidence="13">
    <location>
        <begin position="167"/>
        <end position="203"/>
    </location>
</feature>
<feature type="region of interest" description="Disordered" evidence="11">
    <location>
        <begin position="229"/>
        <end position="261"/>
    </location>
</feature>
<dbReference type="FunFam" id="3.30.50.10:FF:000055">
    <property type="entry name" value="GATA transcription factor 21"/>
    <property type="match status" value="1"/>
</dbReference>
<evidence type="ECO:0000256" key="1">
    <source>
        <dbReference type="ARBA" id="ARBA00004123"/>
    </source>
</evidence>
<proteinExistence type="inferred from homology"/>
<evidence type="ECO:0000256" key="3">
    <source>
        <dbReference type="ARBA" id="ARBA00022771"/>
    </source>
</evidence>
<dbReference type="InterPro" id="IPR000679">
    <property type="entry name" value="Znf_GATA"/>
</dbReference>
<keyword evidence="12" id="KW-1133">Transmembrane helix</keyword>